<comment type="caution">
    <text evidence="3">The sequence shown here is derived from an EMBL/GenBank/DDBJ whole genome shotgun (WGS) entry which is preliminary data.</text>
</comment>
<dbReference type="EMBL" id="JAPFFF010000010">
    <property type="protein sequence ID" value="KAK8881282.1"/>
    <property type="molecule type" value="Genomic_DNA"/>
</dbReference>
<dbReference type="InterPro" id="IPR032675">
    <property type="entry name" value="LRR_dom_sf"/>
</dbReference>
<feature type="compositionally biased region" description="Basic and acidic residues" evidence="1">
    <location>
        <begin position="32"/>
        <end position="45"/>
    </location>
</feature>
<dbReference type="SUPFAM" id="SSF56112">
    <property type="entry name" value="Protein kinase-like (PK-like)"/>
    <property type="match status" value="1"/>
</dbReference>
<feature type="domain" description="Protein kinase" evidence="2">
    <location>
        <begin position="83"/>
        <end position="356"/>
    </location>
</feature>
<feature type="compositionally biased region" description="Polar residues" evidence="1">
    <location>
        <begin position="587"/>
        <end position="597"/>
    </location>
</feature>
<dbReference type="Pfam" id="PF13306">
    <property type="entry name" value="LRR_5"/>
    <property type="match status" value="1"/>
</dbReference>
<sequence>MLGKGSPLSRKNKKKIEPTITKPEISVKKTKTPNEKSETKIKIHEPISSPHEPTFNTSGSRLKSPRQKIKRSYDKYIVDLNNYEIIEQLKNGVIGSTNFIRHKKTNRDYTSKTSLFESDPQNNKLILHDIGLLIRIQHPTIIRIQGFSYEDFERRNNLTILMQFISKTSLSDLIDNSSSSQFQSSYDNTKRQIILVGITRGMMILHKNQIIHRDLKPENILIGKNYYPKITDFGLSKIFNSETNMLSNIKTVAYLAPEVLQNNTFSQKSDVYSFGILMFEVLSNNRAYIDTFGSDNFDISNFKEKVINGHRPEFTFPIKEGMKRLIESCWSQNPTDRPTFSELFCKLSLTDEENFIEFEDSGYKPIIDSNDRMSFCLDDVDSDEFFLYAEDVMEDASVLGKKEEIEKLTESNKVIAKSLKEQKSQISYLTKYITLLKEDNTKLKDENVALTMQNSRLTDENERLKRERSSISDAAPANHSRRRNMPDAEQNAQQLNHSSARAKDEAQEAPMALNGEHEAEGNIQEKPQALSDKPDETEGNIQEKPQALCDKPDETEGSIQEAIKTLADGHDEAEENAQANREEERTLNGTLGKNESPNNEETEATQKQDEAGESLQARERSGIQVCSEAVPGDLLENLKKEAKSGNVTTIEIPSSFSTVPNDTFKFCTRLKEARIPASVTRIGNDAFYECSSLTFVEIPSTVTSIGDYSFCRCSMLAKVTLPLSLKSIGSHAFSRCASLTAIDIPSSVETIGSSAFSGCSMLKSAKIPSSVRSLEECVFFGCSSLVAVDIPASITNIGYDAFYKCSSLASVSIPPRVESIGKGAFNGCLSLQKVEILSVKIEDIKEYTFFECFSLESINIPSSVKFVGSRAFGECSSLKSVKIPSDATTESDSFPPETNLIK</sequence>
<dbReference type="InterPro" id="IPR050167">
    <property type="entry name" value="Ser_Thr_protein_kinase"/>
</dbReference>
<feature type="compositionally biased region" description="Basic and acidic residues" evidence="1">
    <location>
        <begin position="457"/>
        <end position="470"/>
    </location>
</feature>
<evidence type="ECO:0000313" key="4">
    <source>
        <dbReference type="Proteomes" id="UP001470230"/>
    </source>
</evidence>
<accession>A0ABR2JSU8</accession>
<dbReference type="Pfam" id="PF00069">
    <property type="entry name" value="Pkinase"/>
    <property type="match status" value="1"/>
</dbReference>
<dbReference type="SMART" id="SM00220">
    <property type="entry name" value="S_TKc"/>
    <property type="match status" value="1"/>
</dbReference>
<keyword evidence="4" id="KW-1185">Reference proteome</keyword>
<gene>
    <name evidence="3" type="ORF">M9Y10_004016</name>
</gene>
<dbReference type="Gene3D" id="1.10.510.10">
    <property type="entry name" value="Transferase(Phosphotransferase) domain 1"/>
    <property type="match status" value="1"/>
</dbReference>
<dbReference type="InterPro" id="IPR000719">
    <property type="entry name" value="Prot_kinase_dom"/>
</dbReference>
<protein>
    <recommendedName>
        <fullName evidence="2">Protein kinase domain-containing protein</fullName>
    </recommendedName>
</protein>
<dbReference type="InterPro" id="IPR026906">
    <property type="entry name" value="LRR_5"/>
</dbReference>
<dbReference type="Gene3D" id="3.80.10.10">
    <property type="entry name" value="Ribonuclease Inhibitor"/>
    <property type="match status" value="2"/>
</dbReference>
<evidence type="ECO:0000256" key="1">
    <source>
        <dbReference type="SAM" id="MobiDB-lite"/>
    </source>
</evidence>
<evidence type="ECO:0000259" key="2">
    <source>
        <dbReference type="PROSITE" id="PS50011"/>
    </source>
</evidence>
<feature type="region of interest" description="Disordered" evidence="1">
    <location>
        <begin position="1"/>
        <end position="67"/>
    </location>
</feature>
<dbReference type="PROSITE" id="PS00108">
    <property type="entry name" value="PROTEIN_KINASE_ST"/>
    <property type="match status" value="1"/>
</dbReference>
<dbReference type="PROSITE" id="PS50011">
    <property type="entry name" value="PROTEIN_KINASE_DOM"/>
    <property type="match status" value="1"/>
</dbReference>
<proteinExistence type="predicted"/>
<feature type="compositionally biased region" description="Polar residues" evidence="1">
    <location>
        <begin position="490"/>
        <end position="499"/>
    </location>
</feature>
<feature type="compositionally biased region" description="Basic and acidic residues" evidence="1">
    <location>
        <begin position="604"/>
        <end position="620"/>
    </location>
</feature>
<dbReference type="SUPFAM" id="SSF52058">
    <property type="entry name" value="L domain-like"/>
    <property type="match status" value="1"/>
</dbReference>
<dbReference type="InterPro" id="IPR011009">
    <property type="entry name" value="Kinase-like_dom_sf"/>
</dbReference>
<reference evidence="3 4" key="1">
    <citation type="submission" date="2024-04" db="EMBL/GenBank/DDBJ databases">
        <title>Tritrichomonas musculus Genome.</title>
        <authorList>
            <person name="Alves-Ferreira E."/>
            <person name="Grigg M."/>
            <person name="Lorenzi H."/>
            <person name="Galac M."/>
        </authorList>
    </citation>
    <scope>NUCLEOTIDE SEQUENCE [LARGE SCALE GENOMIC DNA]</scope>
    <source>
        <strain evidence="3 4">EAF2021</strain>
    </source>
</reference>
<feature type="region of interest" description="Disordered" evidence="1">
    <location>
        <begin position="570"/>
        <end position="620"/>
    </location>
</feature>
<dbReference type="InterPro" id="IPR008271">
    <property type="entry name" value="Ser/Thr_kinase_AS"/>
</dbReference>
<dbReference type="PANTHER" id="PTHR23257">
    <property type="entry name" value="SERINE-THREONINE PROTEIN KINASE"/>
    <property type="match status" value="1"/>
</dbReference>
<feature type="region of interest" description="Disordered" evidence="1">
    <location>
        <begin position="457"/>
        <end position="557"/>
    </location>
</feature>
<organism evidence="3 4">
    <name type="scientific">Tritrichomonas musculus</name>
    <dbReference type="NCBI Taxonomy" id="1915356"/>
    <lineage>
        <taxon>Eukaryota</taxon>
        <taxon>Metamonada</taxon>
        <taxon>Parabasalia</taxon>
        <taxon>Tritrichomonadida</taxon>
        <taxon>Tritrichomonadidae</taxon>
        <taxon>Tritrichomonas</taxon>
    </lineage>
</organism>
<dbReference type="Proteomes" id="UP001470230">
    <property type="component" value="Unassembled WGS sequence"/>
</dbReference>
<name>A0ABR2JSU8_9EUKA</name>
<evidence type="ECO:0000313" key="3">
    <source>
        <dbReference type="EMBL" id="KAK8881282.1"/>
    </source>
</evidence>